<dbReference type="FunFam" id="2.30.30.30:FF:000003">
    <property type="entry name" value="Elongation factor P"/>
    <property type="match status" value="1"/>
</dbReference>
<keyword evidence="5 8" id="KW-0251">Elongation factor</keyword>
<proteinExistence type="inferred from homology"/>
<dbReference type="PANTHER" id="PTHR30053">
    <property type="entry name" value="ELONGATION FACTOR P"/>
    <property type="match status" value="1"/>
</dbReference>
<dbReference type="InterPro" id="IPR001059">
    <property type="entry name" value="Transl_elong_P/YeiP_cen"/>
</dbReference>
<evidence type="ECO:0000256" key="2">
    <source>
        <dbReference type="ARBA" id="ARBA00004815"/>
    </source>
</evidence>
<comment type="subcellular location">
    <subcellularLocation>
        <location evidence="1 8">Cytoplasm</location>
    </subcellularLocation>
</comment>
<gene>
    <name evidence="8" type="primary">efp</name>
    <name evidence="13" type="ORF">ADN00_15230</name>
</gene>
<dbReference type="OrthoDB" id="9801844at2"/>
<dbReference type="SMART" id="SM01185">
    <property type="entry name" value="EFP"/>
    <property type="match status" value="1"/>
</dbReference>
<dbReference type="SUPFAM" id="SSF50104">
    <property type="entry name" value="Translation proteins SH3-like domain"/>
    <property type="match status" value="1"/>
</dbReference>
<evidence type="ECO:0000256" key="10">
    <source>
        <dbReference type="RuleBase" id="RU004389"/>
    </source>
</evidence>
<dbReference type="CDD" id="cd05794">
    <property type="entry name" value="S1_EF-P_repeat_2"/>
    <property type="match status" value="1"/>
</dbReference>
<dbReference type="Gene3D" id="2.30.30.30">
    <property type="match status" value="1"/>
</dbReference>
<evidence type="ECO:0000259" key="11">
    <source>
        <dbReference type="SMART" id="SM00841"/>
    </source>
</evidence>
<dbReference type="InterPro" id="IPR015365">
    <property type="entry name" value="Elong-fact-P_C"/>
</dbReference>
<dbReference type="InterPro" id="IPR014722">
    <property type="entry name" value="Rib_uL2_dom2"/>
</dbReference>
<evidence type="ECO:0000256" key="7">
    <source>
        <dbReference type="ARBA" id="ARBA00025469"/>
    </source>
</evidence>
<dbReference type="STRING" id="1134406.ADN00_15230"/>
<dbReference type="Gene3D" id="2.40.50.140">
    <property type="entry name" value="Nucleic acid-binding proteins"/>
    <property type="match status" value="2"/>
</dbReference>
<feature type="domain" description="Elongation factor P C-terminal" evidence="11">
    <location>
        <begin position="129"/>
        <end position="184"/>
    </location>
</feature>
<keyword evidence="6 8" id="KW-0648">Protein biosynthesis</keyword>
<evidence type="ECO:0000313" key="14">
    <source>
        <dbReference type="Proteomes" id="UP000050417"/>
    </source>
</evidence>
<dbReference type="Pfam" id="PF08207">
    <property type="entry name" value="EFP_N"/>
    <property type="match status" value="1"/>
</dbReference>
<dbReference type="InterPro" id="IPR013852">
    <property type="entry name" value="Transl_elong_P/YeiP_CS"/>
</dbReference>
<protein>
    <recommendedName>
        <fullName evidence="8 9">Elongation factor P</fullName>
        <shortName evidence="8">EF-P</shortName>
    </recommendedName>
</protein>
<dbReference type="InterPro" id="IPR011768">
    <property type="entry name" value="Transl_elongation_fac_P"/>
</dbReference>
<dbReference type="PANTHER" id="PTHR30053:SF12">
    <property type="entry name" value="ELONGATION FACTOR P (EF-P) FAMILY PROTEIN"/>
    <property type="match status" value="1"/>
</dbReference>
<dbReference type="NCBIfam" id="NF001810">
    <property type="entry name" value="PRK00529.1"/>
    <property type="match status" value="1"/>
</dbReference>
<keyword evidence="14" id="KW-1185">Reference proteome</keyword>
<dbReference type="FunFam" id="2.40.50.140:FF:000009">
    <property type="entry name" value="Elongation factor P"/>
    <property type="match status" value="1"/>
</dbReference>
<dbReference type="InterPro" id="IPR012340">
    <property type="entry name" value="NA-bd_OB-fold"/>
</dbReference>
<evidence type="ECO:0000256" key="9">
    <source>
        <dbReference type="NCBIfam" id="TIGR00038"/>
    </source>
</evidence>
<evidence type="ECO:0000256" key="1">
    <source>
        <dbReference type="ARBA" id="ARBA00004496"/>
    </source>
</evidence>
<reference evidence="13 14" key="1">
    <citation type="submission" date="2015-07" db="EMBL/GenBank/DDBJ databases">
        <title>Genome sequence of Ornatilinea apprima DSM 23815.</title>
        <authorList>
            <person name="Hemp J."/>
            <person name="Ward L.M."/>
            <person name="Pace L.A."/>
            <person name="Fischer W.W."/>
        </authorList>
    </citation>
    <scope>NUCLEOTIDE SEQUENCE [LARGE SCALE GENOMIC DNA]</scope>
    <source>
        <strain evidence="13 14">P3M-1</strain>
    </source>
</reference>
<evidence type="ECO:0000256" key="8">
    <source>
        <dbReference type="HAMAP-Rule" id="MF_00141"/>
    </source>
</evidence>
<dbReference type="UniPathway" id="UPA00345"/>
<dbReference type="PROSITE" id="PS01275">
    <property type="entry name" value="EFP"/>
    <property type="match status" value="1"/>
</dbReference>
<dbReference type="CDD" id="cd04470">
    <property type="entry name" value="S1_EF-P_repeat_1"/>
    <property type="match status" value="1"/>
</dbReference>
<name>A0A0P6XBQ7_9CHLR</name>
<comment type="similarity">
    <text evidence="3 8 10">Belongs to the elongation factor P family.</text>
</comment>
<accession>A0A0P6XBQ7</accession>
<comment type="pathway">
    <text evidence="2 8">Protein biosynthesis; polypeptide chain elongation.</text>
</comment>
<dbReference type="SUPFAM" id="SSF50249">
    <property type="entry name" value="Nucleic acid-binding proteins"/>
    <property type="match status" value="2"/>
</dbReference>
<dbReference type="FunFam" id="2.40.50.140:FF:000004">
    <property type="entry name" value="Elongation factor P"/>
    <property type="match status" value="1"/>
</dbReference>
<organism evidence="13 14">
    <name type="scientific">Ornatilinea apprima</name>
    <dbReference type="NCBI Taxonomy" id="1134406"/>
    <lineage>
        <taxon>Bacteria</taxon>
        <taxon>Bacillati</taxon>
        <taxon>Chloroflexota</taxon>
        <taxon>Anaerolineae</taxon>
        <taxon>Anaerolineales</taxon>
        <taxon>Anaerolineaceae</taxon>
        <taxon>Ornatilinea</taxon>
    </lineage>
</organism>
<evidence type="ECO:0000256" key="3">
    <source>
        <dbReference type="ARBA" id="ARBA00009479"/>
    </source>
</evidence>
<dbReference type="Proteomes" id="UP000050417">
    <property type="component" value="Unassembled WGS sequence"/>
</dbReference>
<sequence length="187" mass="20941">MIDVNDLRKGVTFLLDGSLYKVLDYHHNKPGRGNATIRVKAKDLRTGTTLEKTFNSGFRVEDVRLDYHNVQYLYNDGAFYYFMDVETFEQPAIPAKIVEEAAGYLTENLEVKLTFFNNEAIDIELPTSVDLVVTEAEAAVRGDTATGVTKKVKVETGIYVDVPAFIVQGQKIRISTSTGEYVTRVSD</sequence>
<dbReference type="GO" id="GO:0043043">
    <property type="term" value="P:peptide biosynthetic process"/>
    <property type="evidence" value="ECO:0007669"/>
    <property type="project" value="InterPro"/>
</dbReference>
<dbReference type="SMART" id="SM00841">
    <property type="entry name" value="Elong-fact-P_C"/>
    <property type="match status" value="1"/>
</dbReference>
<dbReference type="AlphaFoldDB" id="A0A0P6XBQ7"/>
<dbReference type="Pfam" id="PF09285">
    <property type="entry name" value="Elong-fact-P_C"/>
    <property type="match status" value="1"/>
</dbReference>
<dbReference type="NCBIfam" id="TIGR00038">
    <property type="entry name" value="efp"/>
    <property type="match status" value="1"/>
</dbReference>
<dbReference type="EMBL" id="LGCL01000039">
    <property type="protein sequence ID" value="KPL72183.1"/>
    <property type="molecule type" value="Genomic_DNA"/>
</dbReference>
<comment type="function">
    <text evidence="7 8">Involved in peptide bond synthesis. Stimulates efficient translation and peptide-bond synthesis on native or reconstituted 70S ribosomes in vitro. Probably functions indirectly by altering the affinity of the ribosome for aminoacyl-tRNA, thus increasing their reactivity as acceptors for peptidyl transferase.</text>
</comment>
<dbReference type="PIRSF" id="PIRSF005901">
    <property type="entry name" value="EF-P"/>
    <property type="match status" value="1"/>
</dbReference>
<evidence type="ECO:0000313" key="13">
    <source>
        <dbReference type="EMBL" id="KPL72183.1"/>
    </source>
</evidence>
<dbReference type="HAMAP" id="MF_00141">
    <property type="entry name" value="EF_P"/>
    <property type="match status" value="1"/>
</dbReference>
<evidence type="ECO:0000259" key="12">
    <source>
        <dbReference type="SMART" id="SM01185"/>
    </source>
</evidence>
<dbReference type="GO" id="GO:0005829">
    <property type="term" value="C:cytosol"/>
    <property type="evidence" value="ECO:0007669"/>
    <property type="project" value="UniProtKB-ARBA"/>
</dbReference>
<dbReference type="GO" id="GO:0003746">
    <property type="term" value="F:translation elongation factor activity"/>
    <property type="evidence" value="ECO:0007669"/>
    <property type="project" value="UniProtKB-UniRule"/>
</dbReference>
<evidence type="ECO:0000256" key="6">
    <source>
        <dbReference type="ARBA" id="ARBA00022917"/>
    </source>
</evidence>
<dbReference type="RefSeq" id="WP_075063894.1">
    <property type="nucleotide sequence ID" value="NZ_LGCL01000039.1"/>
</dbReference>
<keyword evidence="4 8" id="KW-0963">Cytoplasm</keyword>
<comment type="caution">
    <text evidence="13">The sequence shown here is derived from an EMBL/GenBank/DDBJ whole genome shotgun (WGS) entry which is preliminary data.</text>
</comment>
<evidence type="ECO:0000256" key="5">
    <source>
        <dbReference type="ARBA" id="ARBA00022768"/>
    </source>
</evidence>
<dbReference type="InterPro" id="IPR020599">
    <property type="entry name" value="Transl_elong_fac_P/YeiP"/>
</dbReference>
<dbReference type="InterPro" id="IPR008991">
    <property type="entry name" value="Translation_prot_SH3-like_sf"/>
</dbReference>
<evidence type="ECO:0000256" key="4">
    <source>
        <dbReference type="ARBA" id="ARBA00022490"/>
    </source>
</evidence>
<dbReference type="Pfam" id="PF01132">
    <property type="entry name" value="EFP"/>
    <property type="match status" value="1"/>
</dbReference>
<feature type="domain" description="Translation elongation factor P/YeiP central" evidence="12">
    <location>
        <begin position="67"/>
        <end position="121"/>
    </location>
</feature>
<dbReference type="InterPro" id="IPR013185">
    <property type="entry name" value="Transl_elong_KOW-like"/>
</dbReference>